<dbReference type="AlphaFoldDB" id="A0A1Y3UXB4"/>
<evidence type="ECO:0000313" key="5">
    <source>
        <dbReference type="Proteomes" id="UP000196329"/>
    </source>
</evidence>
<dbReference type="EMBL" id="WCTY01000017">
    <property type="protein sequence ID" value="KAB4183870.1"/>
    <property type="molecule type" value="Genomic_DNA"/>
</dbReference>
<proteinExistence type="predicted"/>
<gene>
    <name evidence="3" type="ORF">B5G17_13915</name>
    <name evidence="4" type="ORF">DW758_14825</name>
    <name evidence="2" type="ORF">GAQ44_10145</name>
</gene>
<evidence type="ECO:0000313" key="7">
    <source>
        <dbReference type="Proteomes" id="UP000487221"/>
    </source>
</evidence>
<dbReference type="EMBL" id="QSJZ01000013">
    <property type="protein sequence ID" value="RHE21822.1"/>
    <property type="molecule type" value="Genomic_DNA"/>
</dbReference>
<dbReference type="Pfam" id="PF00534">
    <property type="entry name" value="Glycos_transf_1"/>
    <property type="match status" value="1"/>
</dbReference>
<comment type="caution">
    <text evidence="3">The sequence shown here is derived from an EMBL/GenBank/DDBJ whole genome shotgun (WGS) entry which is preliminary data.</text>
</comment>
<organism evidence="3 5">
    <name type="scientific">Bacteroides uniformis</name>
    <dbReference type="NCBI Taxonomy" id="820"/>
    <lineage>
        <taxon>Bacteria</taxon>
        <taxon>Pseudomonadati</taxon>
        <taxon>Bacteroidota</taxon>
        <taxon>Bacteroidia</taxon>
        <taxon>Bacteroidales</taxon>
        <taxon>Bacteroidaceae</taxon>
        <taxon>Bacteroides</taxon>
    </lineage>
</organism>
<dbReference type="Gene3D" id="3.40.50.2000">
    <property type="entry name" value="Glycogen Phosphorylase B"/>
    <property type="match status" value="2"/>
</dbReference>
<reference evidence="4 6" key="3">
    <citation type="submission" date="2018-08" db="EMBL/GenBank/DDBJ databases">
        <title>A genome reference for cultivated species of the human gut microbiota.</title>
        <authorList>
            <person name="Zou Y."/>
            <person name="Xue W."/>
            <person name="Luo G."/>
        </authorList>
    </citation>
    <scope>NUCLEOTIDE SEQUENCE [LARGE SCALE GENOMIC DNA]</scope>
    <source>
        <strain evidence="4 6">AM29-12AC</strain>
    </source>
</reference>
<feature type="domain" description="Glycosyl transferase family 1" evidence="1">
    <location>
        <begin position="206"/>
        <end position="290"/>
    </location>
</feature>
<dbReference type="SUPFAM" id="SSF53756">
    <property type="entry name" value="UDP-Glycosyltransferase/glycogen phosphorylase"/>
    <property type="match status" value="1"/>
</dbReference>
<evidence type="ECO:0000259" key="1">
    <source>
        <dbReference type="Pfam" id="PF00534"/>
    </source>
</evidence>
<dbReference type="RefSeq" id="WP_087333034.1">
    <property type="nucleotide sequence ID" value="NZ_BAABXG010000001.1"/>
</dbReference>
<protein>
    <submittedName>
        <fullName evidence="2 4">Glycosyltransferase</fullName>
    </submittedName>
</protein>
<evidence type="ECO:0000313" key="3">
    <source>
        <dbReference type="EMBL" id="OUN53451.1"/>
    </source>
</evidence>
<evidence type="ECO:0000313" key="2">
    <source>
        <dbReference type="EMBL" id="KAB4183870.1"/>
    </source>
</evidence>
<evidence type="ECO:0000313" key="4">
    <source>
        <dbReference type="EMBL" id="RHE21822.1"/>
    </source>
</evidence>
<reference evidence="3" key="2">
    <citation type="journal article" date="2018" name="BMC Genomics">
        <title>Whole genome sequencing and function prediction of 133 gut anaerobes isolated from chicken caecum in pure cultures.</title>
        <authorList>
            <person name="Medvecky M."/>
            <person name="Cejkova D."/>
            <person name="Polansky O."/>
            <person name="Karasova D."/>
            <person name="Kubasova T."/>
            <person name="Cizek A."/>
            <person name="Rychlik I."/>
        </authorList>
    </citation>
    <scope>NUCLEOTIDE SEQUENCE</scope>
    <source>
        <strain evidence="3">An67</strain>
    </source>
</reference>
<dbReference type="Proteomes" id="UP000487221">
    <property type="component" value="Unassembled WGS sequence"/>
</dbReference>
<accession>A0A1Y3UXB4</accession>
<dbReference type="Proteomes" id="UP000283601">
    <property type="component" value="Unassembled WGS sequence"/>
</dbReference>
<sequence>MILLVSLFGSINTNNSRISNIFHYTSNLAINVVTSDFNHGSKRYKECIDNINNHYLHVPAYKKNISIERIYSHIVFAYRLKKFLNSLQEIPTAIYCAMPTSTAAYVCGKYCKKHGVKFVIDVIDLWPDSLMPIVVGIKNRLLNLFIFPWKYITIQSYKMADVILGESKQYANEAAFYNHRAPIYPLYLGVDKKEVKKLVAESKLTLNKPNEERWIGYAGSLGTSYDFESLIKGVAVLNGKYQYKLFFIGDGVCRAKIENLISQYSVNAEITGFMEYGDLLKYLANCDIAVNIFRDKTKVVHSYKFNDYVATNCFILNSLPGETADMIDRYKVGLNFDFKDNTFDKVLLQCLEFWDDYREWKLNNERLVDELLDKEAIYSQIGTILSK</sequence>
<dbReference type="Proteomes" id="UP000196329">
    <property type="component" value="Unassembled WGS sequence"/>
</dbReference>
<name>A0A1Y3UXB4_BACUN</name>
<keyword evidence="2" id="KW-0808">Transferase</keyword>
<dbReference type="GO" id="GO:0016757">
    <property type="term" value="F:glycosyltransferase activity"/>
    <property type="evidence" value="ECO:0007669"/>
    <property type="project" value="InterPro"/>
</dbReference>
<dbReference type="InterPro" id="IPR001296">
    <property type="entry name" value="Glyco_trans_1"/>
</dbReference>
<reference evidence="5" key="1">
    <citation type="submission" date="2017-04" db="EMBL/GenBank/DDBJ databases">
        <title>Function of individual gut microbiota members based on whole genome sequencing of pure cultures obtained from chicken caecum.</title>
        <authorList>
            <person name="Medvecky M."/>
            <person name="Cejkova D."/>
            <person name="Polansky O."/>
            <person name="Karasova D."/>
            <person name="Kubasova T."/>
            <person name="Cizek A."/>
            <person name="Rychlik I."/>
        </authorList>
    </citation>
    <scope>NUCLEOTIDE SEQUENCE [LARGE SCALE GENOMIC DNA]</scope>
    <source>
        <strain evidence="5">An67</strain>
    </source>
</reference>
<reference evidence="2 7" key="4">
    <citation type="journal article" date="2019" name="Nat. Med.">
        <title>A library of human gut bacterial isolates paired with longitudinal multiomics data enables mechanistic microbiome research.</title>
        <authorList>
            <person name="Poyet M."/>
            <person name="Groussin M."/>
            <person name="Gibbons S.M."/>
            <person name="Avila-Pacheco J."/>
            <person name="Jiang X."/>
            <person name="Kearney S.M."/>
            <person name="Perrotta A.R."/>
            <person name="Berdy B."/>
            <person name="Zhao S."/>
            <person name="Lieberman T.D."/>
            <person name="Swanson P.K."/>
            <person name="Smith M."/>
            <person name="Roesemann S."/>
            <person name="Alexander J.E."/>
            <person name="Rich S.A."/>
            <person name="Livny J."/>
            <person name="Vlamakis H."/>
            <person name="Clish C."/>
            <person name="Bullock K."/>
            <person name="Deik A."/>
            <person name="Scott J."/>
            <person name="Pierce K.A."/>
            <person name="Xavier R.J."/>
            <person name="Alm E.J."/>
        </authorList>
    </citation>
    <scope>NUCLEOTIDE SEQUENCE [LARGE SCALE GENOMIC DNA]</scope>
    <source>
        <strain evidence="2 7">BIOML-A19</strain>
    </source>
</reference>
<evidence type="ECO:0000313" key="6">
    <source>
        <dbReference type="Proteomes" id="UP000283601"/>
    </source>
</evidence>
<dbReference type="EMBL" id="NFHS01000007">
    <property type="protein sequence ID" value="OUN53451.1"/>
    <property type="molecule type" value="Genomic_DNA"/>
</dbReference>